<proteinExistence type="predicted"/>
<reference evidence="2 3" key="1">
    <citation type="journal article" date="2019" name="Commun. Biol.">
        <title>The bagworm genome reveals a unique fibroin gene that provides high tensile strength.</title>
        <authorList>
            <person name="Kono N."/>
            <person name="Nakamura H."/>
            <person name="Ohtoshi R."/>
            <person name="Tomita M."/>
            <person name="Numata K."/>
            <person name="Arakawa K."/>
        </authorList>
    </citation>
    <scope>NUCLEOTIDE SEQUENCE [LARGE SCALE GENOMIC DNA]</scope>
</reference>
<evidence type="ECO:0000256" key="1">
    <source>
        <dbReference type="SAM" id="MobiDB-lite"/>
    </source>
</evidence>
<evidence type="ECO:0000313" key="2">
    <source>
        <dbReference type="EMBL" id="GBP54231.1"/>
    </source>
</evidence>
<organism evidence="2 3">
    <name type="scientific">Eumeta variegata</name>
    <name type="common">Bagworm moth</name>
    <name type="synonym">Eumeta japonica</name>
    <dbReference type="NCBI Taxonomy" id="151549"/>
    <lineage>
        <taxon>Eukaryota</taxon>
        <taxon>Metazoa</taxon>
        <taxon>Ecdysozoa</taxon>
        <taxon>Arthropoda</taxon>
        <taxon>Hexapoda</taxon>
        <taxon>Insecta</taxon>
        <taxon>Pterygota</taxon>
        <taxon>Neoptera</taxon>
        <taxon>Endopterygota</taxon>
        <taxon>Lepidoptera</taxon>
        <taxon>Glossata</taxon>
        <taxon>Ditrysia</taxon>
        <taxon>Tineoidea</taxon>
        <taxon>Psychidae</taxon>
        <taxon>Oiketicinae</taxon>
        <taxon>Eumeta</taxon>
    </lineage>
</organism>
<gene>
    <name evidence="2" type="ORF">EVAR_43256_1</name>
</gene>
<name>A0A4C1WSJ3_EUMVA</name>
<dbReference type="EMBL" id="BGZK01000641">
    <property type="protein sequence ID" value="GBP54231.1"/>
    <property type="molecule type" value="Genomic_DNA"/>
</dbReference>
<comment type="caution">
    <text evidence="2">The sequence shown here is derived from an EMBL/GenBank/DDBJ whole genome shotgun (WGS) entry which is preliminary data.</text>
</comment>
<dbReference type="Proteomes" id="UP000299102">
    <property type="component" value="Unassembled WGS sequence"/>
</dbReference>
<accession>A0A4C1WSJ3</accession>
<dbReference type="AlphaFoldDB" id="A0A4C1WSJ3"/>
<feature type="region of interest" description="Disordered" evidence="1">
    <location>
        <begin position="1"/>
        <end position="21"/>
    </location>
</feature>
<keyword evidence="3" id="KW-1185">Reference proteome</keyword>
<feature type="compositionally biased region" description="Basic and acidic residues" evidence="1">
    <location>
        <begin position="1"/>
        <end position="16"/>
    </location>
</feature>
<sequence length="88" mass="9730">MSKKVPEVMPQREEMSKWGAKGAIARDRGMTHAAGGESTARATRPRKIRDLLAGGAKNLQVSKSKPTLLLIIIQDVFKIHYDQEDSVN</sequence>
<protein>
    <submittedName>
        <fullName evidence="2">Uncharacterized protein</fullName>
    </submittedName>
</protein>
<evidence type="ECO:0000313" key="3">
    <source>
        <dbReference type="Proteomes" id="UP000299102"/>
    </source>
</evidence>